<comment type="caution">
    <text evidence="6">The sequence shown here is derived from an EMBL/GenBank/DDBJ whole genome shotgun (WGS) entry which is preliminary data.</text>
</comment>
<protein>
    <recommendedName>
        <fullName evidence="8">NACHT domain-containing protein</fullName>
    </recommendedName>
</protein>
<feature type="repeat" description="ANK" evidence="3">
    <location>
        <begin position="1165"/>
        <end position="1197"/>
    </location>
</feature>
<dbReference type="EMBL" id="JBAWTH010000139">
    <property type="protein sequence ID" value="KAL2275274.1"/>
    <property type="molecule type" value="Genomic_DNA"/>
</dbReference>
<evidence type="ECO:0000313" key="6">
    <source>
        <dbReference type="EMBL" id="KAL2275274.1"/>
    </source>
</evidence>
<dbReference type="PROSITE" id="PS50297">
    <property type="entry name" value="ANK_REP_REGION"/>
    <property type="match status" value="7"/>
</dbReference>
<evidence type="ECO:0000256" key="2">
    <source>
        <dbReference type="ARBA" id="ARBA00023043"/>
    </source>
</evidence>
<dbReference type="PROSITE" id="PS50088">
    <property type="entry name" value="ANK_REPEAT"/>
    <property type="match status" value="10"/>
</dbReference>
<feature type="repeat" description="ANK" evidence="3">
    <location>
        <begin position="556"/>
        <end position="588"/>
    </location>
</feature>
<keyword evidence="1" id="KW-0677">Repeat</keyword>
<evidence type="ECO:0000256" key="3">
    <source>
        <dbReference type="PROSITE-ProRule" id="PRU00023"/>
    </source>
</evidence>
<feature type="domain" description="Nephrocystin 3-like N-terminal" evidence="5">
    <location>
        <begin position="62"/>
        <end position="230"/>
    </location>
</feature>
<feature type="repeat" description="ANK" evidence="3">
    <location>
        <begin position="522"/>
        <end position="555"/>
    </location>
</feature>
<dbReference type="Proteomes" id="UP001600888">
    <property type="component" value="Unassembled WGS sequence"/>
</dbReference>
<dbReference type="InterPro" id="IPR002110">
    <property type="entry name" value="Ankyrin_rpt"/>
</dbReference>
<keyword evidence="7" id="KW-1185">Reference proteome</keyword>
<evidence type="ECO:0000259" key="4">
    <source>
        <dbReference type="Pfam" id="PF22939"/>
    </source>
</evidence>
<sequence length="2157" mass="238071">MSSQSDDEAVIIDRDDVSNYNTEQILPESPEVIQNLRAWLKPTSYDLESSEYRKHLGSHAPGTGDWLTTSRSYKDWLQSEDTGLLWIKGIPGSGKSVLTSSIIKDLSVNDQGSPVLYFFFRQIIDANHEPVALLRDWLDQVLVYSPPLQKKLKGYAVKEGYGDKTRALATMSMQDLWDDLRLAFSGLPGRVYCVADALDEMDRCNDAFLQALAELGSWNPSKVKVLITSRPVPAVEGPLRHAKCTQIRLQEKMVDADISTFVRRGLENTNICHDDQQLIQEAIPGRANGLFLYAKLAMDAFLEPGANIKAVLDSLPADMNQMYTDLLHEHSRRSGVPDAIQRLILQWVTHTTRPLRLLEIAEMIHVTYNNGTDRDIGSTKDLVRAACGPLLEILPDETVCVIHHSFTEYLKGTTRSPEDDGYPVLLFGETHASLGSACLIYLLSGVFDEVEKAQDTKDIKLKLKYPFLAYALNNWHVHVARSTAAGHDQTDVNLVLEKLMRDPDSVETWTKLQWFTMGNADSGITPLHVAGTHGLTAYARHLLMSPEVNVDAVDVHGKTPLWWAASSGMADMVQVLIDAGANPDQEETNGGRKPLHEAASKNHPEVIKVLLGAGVDPLTRKTKEDPGNWCGNAPRSIGHTPLMYACRNGHLEALEAFLPFLKDDESVHKALAWSAGAGRHDLVQRILQQPGVDINRKVSGATPLFMASRWSNMKTMRLLLNEGADPTIRCEFYDEFAGAGSPPPFLFNDDGQSRVRGLTALYSALEGSQQGRAPKAEPEELNSLLELFVDKGADIHDRSPSGDSLLHLATGHPVWLRILLDAGVDVNVANSDGCTALHKIMSVKCLSLLVETGKADINKRATSDGKTPLLLSLDGYFEEATLKLLEYGADCTIVDKDGNGPLHISLQSHRSKPEVIEALLNAGADLNLRNKSGQTPLDVMFSRDSVLDLMNVMIKAGADINTRDTKNGATLLFRTISGREFRPEKDYREAITSLLERGALLESRDYEGRTLLHEVIKSQKGPQASFNRQEPGPSRFDFLVSLGLDIHDIDYQGNTLLHELCSRINTDSYTKDTLAMLEMLLSLGIDVNRPNNRGRVPLHRLCIKAESSHGDKDEPHLDLVISRTKDINVRDKDGIAPLHLAVTVSEYLTKKLLDAGADPTIETFEGLTPLHLAARSRKGNIVGMLLDALHRLDSDQTPSSLMTQGAWLKRTSNSAIAGVNTEANGTTPLYYACLSGRPEIVSMLFTAGADVKERNLRSAITGFEGELELWRRKTPHEAENGACGGLTKEDLTRPYMGGFRNGTYHADPLDDTARLEEIIEMVLDHGGDLTGGFFSAMRSDGYWSITDTTSDCRDYALKCLSDESKKRSLKSSESSSRFGPRAPTFDEKLIPHRREALRKALSEPGVIEPGGANENLFITRLRRREYDVVEDLAKLGVDFLAPHMNHGLTNLGTLVKGGFTSLVKRVGLFVAQEQVDKGIWPAPGDGSQPVFGHNRTWTHDVSNHYGNDYRQPFLLQAVHQEMPMLDMVRLLVEDFGVDIDELHGEYKQVDGGYELKSPTDSALHSLAKGYHWWHVAQALPYLISKGANLEVKNSGGLTPLHISLGAERGLGLFHKDAARQLVQSGADVNATDKAGRSCLSYAAGDVEMIRLLVEHGAKIHADAIFGAINKKQPEVLDILLSAGVDANIRFEKNDKEPWKIQGGVFPQWDIRNLPDAEWYPLHHAAAMSSQNIADQKDREALRAAGLRLIDVLLSHGANPLATFVKCSGKECCHQKYYSRQHAKDLFGSRRLGNWPNGHNPTADLECSFEPHLHEDCVVLHQLIADGHIVHPFLKLPDIDANHRDGSGRTLLHAACSSRRGPDVPLGLPPWDPWDAQTSTETSLFSHLVSLGADVGARDDLGQNVLHHMLWCPSDRFYHLSAIGRSIAYSLENHPSIINQKDKDGKTPLYLATDRAIFDDKRTTAADALLKAGADPLIPDNEGNTVLHVLSRVLWVSSMRPLFNKLIELGCDVNARNSKGETPLFWYYAGFRDNKREAYRHLFDPESRAYDERHGISYDEEGGIAAFEAAGADFGALDNAGQSLLHVAAEGHSLRFKTLTARGLDPMLEDNGRKTAVDVAAACGNKGVLRLFKRVDAVDDAKDDDDDESVDLGAVFCA</sequence>
<proteinExistence type="predicted"/>
<keyword evidence="2 3" id="KW-0040">ANK repeat</keyword>
<feature type="repeat" description="ANK" evidence="3">
    <location>
        <begin position="897"/>
        <end position="931"/>
    </location>
</feature>
<dbReference type="Pfam" id="PF12796">
    <property type="entry name" value="Ank_2"/>
    <property type="match status" value="4"/>
</dbReference>
<dbReference type="InterPro" id="IPR054471">
    <property type="entry name" value="GPIID_WHD"/>
</dbReference>
<dbReference type="Gene3D" id="1.25.40.20">
    <property type="entry name" value="Ankyrin repeat-containing domain"/>
    <property type="match status" value="8"/>
</dbReference>
<evidence type="ECO:0008006" key="8">
    <source>
        <dbReference type="Google" id="ProtNLM"/>
    </source>
</evidence>
<dbReference type="InterPro" id="IPR051165">
    <property type="entry name" value="Multifunctional_ANK_Repeat"/>
</dbReference>
<feature type="domain" description="GPI inositol-deacylase winged helix" evidence="4">
    <location>
        <begin position="342"/>
        <end position="412"/>
    </location>
</feature>
<gene>
    <name evidence="6" type="ORF">FJTKL_02213</name>
</gene>
<evidence type="ECO:0000256" key="1">
    <source>
        <dbReference type="ARBA" id="ARBA00022737"/>
    </source>
</evidence>
<dbReference type="InterPro" id="IPR036770">
    <property type="entry name" value="Ankyrin_rpt-contain_sf"/>
</dbReference>
<organism evidence="6 7">
    <name type="scientific">Diaporthe vaccinii</name>
    <dbReference type="NCBI Taxonomy" id="105482"/>
    <lineage>
        <taxon>Eukaryota</taxon>
        <taxon>Fungi</taxon>
        <taxon>Dikarya</taxon>
        <taxon>Ascomycota</taxon>
        <taxon>Pezizomycotina</taxon>
        <taxon>Sordariomycetes</taxon>
        <taxon>Sordariomycetidae</taxon>
        <taxon>Diaporthales</taxon>
        <taxon>Diaporthaceae</taxon>
        <taxon>Diaporthe</taxon>
        <taxon>Diaporthe eres species complex</taxon>
    </lineage>
</organism>
<dbReference type="PRINTS" id="PR01415">
    <property type="entry name" value="ANKYRIN"/>
</dbReference>
<evidence type="ECO:0000313" key="7">
    <source>
        <dbReference type="Proteomes" id="UP001600888"/>
    </source>
</evidence>
<dbReference type="SMART" id="SM00248">
    <property type="entry name" value="ANK"/>
    <property type="match status" value="25"/>
</dbReference>
<dbReference type="PANTHER" id="PTHR24123:SF33">
    <property type="entry name" value="PROTEIN HOS4"/>
    <property type="match status" value="1"/>
</dbReference>
<feature type="repeat" description="ANK" evidence="3">
    <location>
        <begin position="1595"/>
        <end position="1633"/>
    </location>
</feature>
<dbReference type="Pfam" id="PF00023">
    <property type="entry name" value="Ank"/>
    <property type="match status" value="2"/>
</dbReference>
<feature type="repeat" description="ANK" evidence="3">
    <location>
        <begin position="590"/>
        <end position="622"/>
    </location>
</feature>
<dbReference type="Gene3D" id="3.40.50.300">
    <property type="entry name" value="P-loop containing nucleotide triphosphate hydrolases"/>
    <property type="match status" value="1"/>
</dbReference>
<name>A0ABR4DYP1_9PEZI</name>
<feature type="repeat" description="ANK" evidence="3">
    <location>
        <begin position="1943"/>
        <end position="1980"/>
    </location>
</feature>
<feature type="repeat" description="ANK" evidence="3">
    <location>
        <begin position="699"/>
        <end position="731"/>
    </location>
</feature>
<evidence type="ECO:0000259" key="5">
    <source>
        <dbReference type="Pfam" id="PF24883"/>
    </source>
</evidence>
<dbReference type="Pfam" id="PF22939">
    <property type="entry name" value="WHD_GPIID"/>
    <property type="match status" value="1"/>
</dbReference>
<dbReference type="InterPro" id="IPR027417">
    <property type="entry name" value="P-loop_NTPase"/>
</dbReference>
<reference evidence="6 7" key="1">
    <citation type="submission" date="2024-03" db="EMBL/GenBank/DDBJ databases">
        <title>A high-quality draft genome sequence of Diaporthe vaccinii, a causative agent of upright dieback and viscid rot disease in cranberry plants.</title>
        <authorList>
            <person name="Sarrasin M."/>
            <person name="Lang B.F."/>
            <person name="Burger G."/>
        </authorList>
    </citation>
    <scope>NUCLEOTIDE SEQUENCE [LARGE SCALE GENOMIC DNA]</scope>
    <source>
        <strain evidence="6 7">IS7</strain>
    </source>
</reference>
<feature type="repeat" description="ANK" evidence="3">
    <location>
        <begin position="932"/>
        <end position="965"/>
    </location>
</feature>
<accession>A0ABR4DYP1</accession>
<dbReference type="Pfam" id="PF24883">
    <property type="entry name" value="NPHP3_N"/>
    <property type="match status" value="1"/>
</dbReference>
<feature type="repeat" description="ANK" evidence="3">
    <location>
        <begin position="1224"/>
        <end position="1256"/>
    </location>
</feature>
<dbReference type="SUPFAM" id="SSF48403">
    <property type="entry name" value="Ankyrin repeat"/>
    <property type="match status" value="6"/>
</dbReference>
<dbReference type="InterPro" id="IPR056884">
    <property type="entry name" value="NPHP3-like_N"/>
</dbReference>
<dbReference type="SUPFAM" id="SSF52540">
    <property type="entry name" value="P-loop containing nucleoside triphosphate hydrolases"/>
    <property type="match status" value="1"/>
</dbReference>
<dbReference type="PANTHER" id="PTHR24123">
    <property type="entry name" value="ANKYRIN REPEAT-CONTAINING"/>
    <property type="match status" value="1"/>
</dbReference>